<feature type="coiled-coil region" evidence="1">
    <location>
        <begin position="12"/>
        <end position="78"/>
    </location>
</feature>
<sequence>MGLLTSELSEDNAKQTAEILNLTSRIQELETRENLTVSCDNLTQTYTVSESKHLNAEIKTLTTQKDGLTKQIQEMETNWNELNVSRAQWSINEYCKLGEGMLRNH</sequence>
<dbReference type="Proteomes" id="UP000518266">
    <property type="component" value="Unassembled WGS sequence"/>
</dbReference>
<dbReference type="OrthoDB" id="6345871at2759"/>
<proteinExistence type="predicted"/>
<dbReference type="AlphaFoldDB" id="A0A7J5XQ08"/>
<evidence type="ECO:0000256" key="1">
    <source>
        <dbReference type="SAM" id="Coils"/>
    </source>
</evidence>
<keyword evidence="1" id="KW-0175">Coiled coil</keyword>
<organism evidence="2 3">
    <name type="scientific">Dissostichus mawsoni</name>
    <name type="common">Antarctic cod</name>
    <dbReference type="NCBI Taxonomy" id="36200"/>
    <lineage>
        <taxon>Eukaryota</taxon>
        <taxon>Metazoa</taxon>
        <taxon>Chordata</taxon>
        <taxon>Craniata</taxon>
        <taxon>Vertebrata</taxon>
        <taxon>Euteleostomi</taxon>
        <taxon>Actinopterygii</taxon>
        <taxon>Neopterygii</taxon>
        <taxon>Teleostei</taxon>
        <taxon>Neoteleostei</taxon>
        <taxon>Acanthomorphata</taxon>
        <taxon>Eupercaria</taxon>
        <taxon>Perciformes</taxon>
        <taxon>Notothenioidei</taxon>
        <taxon>Nototheniidae</taxon>
        <taxon>Dissostichus</taxon>
    </lineage>
</organism>
<reference evidence="2 3" key="1">
    <citation type="submission" date="2020-03" db="EMBL/GenBank/DDBJ databases">
        <title>Dissostichus mawsoni Genome sequencing and assembly.</title>
        <authorList>
            <person name="Park H."/>
        </authorList>
    </citation>
    <scope>NUCLEOTIDE SEQUENCE [LARGE SCALE GENOMIC DNA]</scope>
    <source>
        <strain evidence="2">DM0001</strain>
        <tissue evidence="2">Muscle</tissue>
    </source>
</reference>
<name>A0A7J5XQ08_DISMA</name>
<evidence type="ECO:0000313" key="2">
    <source>
        <dbReference type="EMBL" id="KAF3839110.1"/>
    </source>
</evidence>
<evidence type="ECO:0000313" key="3">
    <source>
        <dbReference type="Proteomes" id="UP000518266"/>
    </source>
</evidence>
<gene>
    <name evidence="2" type="ORF">F7725_017827</name>
</gene>
<keyword evidence="3" id="KW-1185">Reference proteome</keyword>
<comment type="caution">
    <text evidence="2">The sequence shown here is derived from an EMBL/GenBank/DDBJ whole genome shotgun (WGS) entry which is preliminary data.</text>
</comment>
<dbReference type="EMBL" id="JAAKFY010000021">
    <property type="protein sequence ID" value="KAF3839110.1"/>
    <property type="molecule type" value="Genomic_DNA"/>
</dbReference>
<protein>
    <submittedName>
        <fullName evidence="2">Uncharacterized protein</fullName>
    </submittedName>
</protein>
<accession>A0A7J5XQ08</accession>